<keyword evidence="3" id="KW-0378">Hydrolase</keyword>
<proteinExistence type="predicted"/>
<dbReference type="KEGG" id="alt:ambt_10770"/>
<evidence type="ECO:0000259" key="4">
    <source>
        <dbReference type="Pfam" id="PF00962"/>
    </source>
</evidence>
<comment type="cofactor">
    <cofactor evidence="1">
        <name>Zn(2+)</name>
        <dbReference type="ChEBI" id="CHEBI:29105"/>
    </cofactor>
</comment>
<dbReference type="GO" id="GO:0004000">
    <property type="term" value="F:adenosine deaminase activity"/>
    <property type="evidence" value="ECO:0007669"/>
    <property type="project" value="TreeGrafter"/>
</dbReference>
<dbReference type="GO" id="GO:0046872">
    <property type="term" value="F:metal ion binding"/>
    <property type="evidence" value="ECO:0007669"/>
    <property type="project" value="UniProtKB-KW"/>
</dbReference>
<dbReference type="InterPro" id="IPR006330">
    <property type="entry name" value="Ado/ade_deaminase"/>
</dbReference>
<accession>F5ZBL9</accession>
<keyword evidence="6" id="KW-1185">Reference proteome</keyword>
<dbReference type="EMBL" id="CP002339">
    <property type="protein sequence ID" value="AEF03676.1"/>
    <property type="molecule type" value="Genomic_DNA"/>
</dbReference>
<dbReference type="Gene3D" id="3.20.20.140">
    <property type="entry name" value="Metal-dependent hydrolases"/>
    <property type="match status" value="1"/>
</dbReference>
<dbReference type="SUPFAM" id="SSF51556">
    <property type="entry name" value="Metallo-dependent hydrolases"/>
    <property type="match status" value="1"/>
</dbReference>
<sequence>MCLRLTFLPFYLVVFISLTSFAYKSVAASSAVANSSFSTPEFTSTSFSASSSFSMPLWFEGFKKTATPQQMYQFLHAMPKGGDLHHHLSGSGFSEWWYELAADPTKNGGYTYYTQVSIKPCHSDPQSALRFHTISETTWAKLPPCIQKNYTELGLLDNNLKREFMDSIRLHTASEGREEFFSTHWQRLNELTANPTLVSKILLRNMQAYQKENLQYLETQVNMRHAKKPDGSLYTPDEALAIYTDVLASEEAKATGVTVRFQYALVRFLPDAEAQLEWIYNFVDSHRDIYVGINLVGREDDINGQPKRFASTLRKLRAKYPKILLAFHAGESETADSNVRDTLLLGSQRIGHGLNTIFDPDTLLLMRNSQYLIEINLISNLLLEYVPSFDTHPFPEYLRTGIPTALSTDDRGMFDSILTDEFYIAVTEFNLSWEEVLTLGTNSLQYSFLQPNVKAQQLTLFHQRVAEFETQVASDTVPTSPPMFRAFICKFESELCSGNKD</sequence>
<dbReference type="Proteomes" id="UP000000683">
    <property type="component" value="Chromosome"/>
</dbReference>
<dbReference type="eggNOG" id="COG1816">
    <property type="taxonomic scope" value="Bacteria"/>
</dbReference>
<keyword evidence="2" id="KW-0479">Metal-binding</keyword>
<dbReference type="HOGENOM" id="CLU_522460_0_0_6"/>
<evidence type="ECO:0000256" key="3">
    <source>
        <dbReference type="ARBA" id="ARBA00022801"/>
    </source>
</evidence>
<gene>
    <name evidence="5" type="ordered locus">ambt_10770</name>
</gene>
<evidence type="ECO:0000256" key="1">
    <source>
        <dbReference type="ARBA" id="ARBA00001947"/>
    </source>
</evidence>
<dbReference type="RefSeq" id="WP_013784608.1">
    <property type="nucleotide sequence ID" value="NC_015554.1"/>
</dbReference>
<dbReference type="GO" id="GO:0006154">
    <property type="term" value="P:adenosine catabolic process"/>
    <property type="evidence" value="ECO:0007669"/>
    <property type="project" value="TreeGrafter"/>
</dbReference>
<protein>
    <submittedName>
        <fullName evidence="5">Adenosine deaminase</fullName>
    </submittedName>
</protein>
<evidence type="ECO:0000313" key="5">
    <source>
        <dbReference type="EMBL" id="AEF03676.1"/>
    </source>
</evidence>
<organism evidence="5 6">
    <name type="scientific">Alteromonas naphthalenivorans</name>
    <dbReference type="NCBI Taxonomy" id="715451"/>
    <lineage>
        <taxon>Bacteria</taxon>
        <taxon>Pseudomonadati</taxon>
        <taxon>Pseudomonadota</taxon>
        <taxon>Gammaproteobacteria</taxon>
        <taxon>Alteromonadales</taxon>
        <taxon>Alteromonadaceae</taxon>
        <taxon>Alteromonas/Salinimonas group</taxon>
        <taxon>Alteromonas</taxon>
    </lineage>
</organism>
<name>F5ZBL9_ALTNA</name>
<evidence type="ECO:0000256" key="2">
    <source>
        <dbReference type="ARBA" id="ARBA00022723"/>
    </source>
</evidence>
<dbReference type="AlphaFoldDB" id="F5ZBL9"/>
<dbReference type="GO" id="GO:0046103">
    <property type="term" value="P:inosine biosynthetic process"/>
    <property type="evidence" value="ECO:0007669"/>
    <property type="project" value="TreeGrafter"/>
</dbReference>
<dbReference type="PANTHER" id="PTHR11409:SF39">
    <property type="entry name" value="ADENOSINE DEAMINASE 2"/>
    <property type="match status" value="1"/>
</dbReference>
<evidence type="ECO:0000313" key="6">
    <source>
        <dbReference type="Proteomes" id="UP000000683"/>
    </source>
</evidence>
<feature type="domain" description="Adenosine deaminase" evidence="4">
    <location>
        <begin position="166"/>
        <end position="456"/>
    </location>
</feature>
<dbReference type="PANTHER" id="PTHR11409">
    <property type="entry name" value="ADENOSINE DEAMINASE"/>
    <property type="match status" value="1"/>
</dbReference>
<reference evidence="5 6" key="1">
    <citation type="journal article" date="2011" name="J. Bacteriol.">
        <title>Complete genome sequence of the polycyclic aromatic hydrocarbon-degrading bacterium Alteromonas sp. strain SN2.</title>
        <authorList>
            <person name="Jin H.M."/>
            <person name="Jeong H."/>
            <person name="Moon E.J."/>
            <person name="Math R.K."/>
            <person name="Lee K."/>
            <person name="Kim H.J."/>
            <person name="Jeon C.O."/>
            <person name="Oh T.K."/>
            <person name="Kim J.F."/>
        </authorList>
    </citation>
    <scope>NUCLEOTIDE SEQUENCE [LARGE SCALE GENOMIC DNA]</scope>
    <source>
        <strain evidence="6">JCM 17741 / KACC 18427 / KCTC 11700BP / SN2</strain>
    </source>
</reference>
<dbReference type="InterPro" id="IPR032466">
    <property type="entry name" value="Metal_Hydrolase"/>
</dbReference>
<dbReference type="InterPro" id="IPR001365">
    <property type="entry name" value="A_deaminase_dom"/>
</dbReference>
<dbReference type="Pfam" id="PF00962">
    <property type="entry name" value="A_deaminase"/>
    <property type="match status" value="1"/>
</dbReference>